<evidence type="ECO:0000313" key="7">
    <source>
        <dbReference type="EMBL" id="RIV78111.1"/>
    </source>
</evidence>
<feature type="transmembrane region" description="Helical" evidence="5">
    <location>
        <begin position="269"/>
        <end position="287"/>
    </location>
</feature>
<feature type="transmembrane region" description="Helical" evidence="5">
    <location>
        <begin position="99"/>
        <end position="118"/>
    </location>
</feature>
<dbReference type="PANTHER" id="PTHR23514:SF13">
    <property type="entry name" value="INNER MEMBRANE PROTEIN YBJJ"/>
    <property type="match status" value="1"/>
</dbReference>
<dbReference type="Gene3D" id="1.20.1250.20">
    <property type="entry name" value="MFS general substrate transporter like domains"/>
    <property type="match status" value="2"/>
</dbReference>
<keyword evidence="4 5" id="KW-0472">Membrane</keyword>
<dbReference type="Pfam" id="PF07690">
    <property type="entry name" value="MFS_1"/>
    <property type="match status" value="1"/>
</dbReference>
<feature type="transmembrane region" description="Helical" evidence="5">
    <location>
        <begin position="139"/>
        <end position="160"/>
    </location>
</feature>
<dbReference type="PANTHER" id="PTHR23514">
    <property type="entry name" value="BYPASS OF STOP CODON PROTEIN 6"/>
    <property type="match status" value="1"/>
</dbReference>
<dbReference type="InterPro" id="IPR011701">
    <property type="entry name" value="MFS"/>
</dbReference>
<feature type="transmembrane region" description="Helical" evidence="5">
    <location>
        <begin position="76"/>
        <end position="93"/>
    </location>
</feature>
<evidence type="ECO:0000256" key="2">
    <source>
        <dbReference type="ARBA" id="ARBA00022692"/>
    </source>
</evidence>
<protein>
    <submittedName>
        <fullName evidence="7">MFS transporter</fullName>
    </submittedName>
</protein>
<comment type="caution">
    <text evidence="7">The sequence shown here is derived from an EMBL/GenBank/DDBJ whole genome shotgun (WGS) entry which is preliminary data.</text>
</comment>
<feature type="transmembrane region" description="Helical" evidence="5">
    <location>
        <begin position="293"/>
        <end position="312"/>
    </location>
</feature>
<dbReference type="InterPro" id="IPR036259">
    <property type="entry name" value="MFS_trans_sf"/>
</dbReference>
<dbReference type="OrthoDB" id="9810941at2"/>
<keyword evidence="3 5" id="KW-1133">Transmembrane helix</keyword>
<dbReference type="Proteomes" id="UP000285092">
    <property type="component" value="Unassembled WGS sequence"/>
</dbReference>
<dbReference type="InterPro" id="IPR051788">
    <property type="entry name" value="MFS_Transporter"/>
</dbReference>
<feature type="transmembrane region" description="Helical" evidence="5">
    <location>
        <begin position="324"/>
        <end position="350"/>
    </location>
</feature>
<evidence type="ECO:0000313" key="8">
    <source>
        <dbReference type="Proteomes" id="UP000285092"/>
    </source>
</evidence>
<sequence>MSLSADRPATRTATRLAFLVAGFGMACWAPLVPFAKLRVGVDEGELGLLLLCIGLGSISAMVAAGPVSARFGSKPVIVAGGLALAATLPFLAIAATPLALGATLFVFGGALGSIDVAMNIHAVEVERAAARPLMSGFHALFSIGGFAGAALMTVFLTAGIPPVAGTLIFAALIVPAILLASPRLLAATAAENEPLFVRPRGVVLLLAILAAATFLVEGAMLDWSALLIAEEGLVARDQAGLGYILFSIAMTIGRLGGDRLTARIGDRSTLIGSGTLAVTGLAVLLTASASAVALAGFLLVGFGASNIVPVLFRRAGSQDAMPPALAIGAITTMGYAGILAGPAVIGFIAHGVGLSAAFWMLAGLLCLVPLSAAVVTKGTR</sequence>
<evidence type="ECO:0000256" key="5">
    <source>
        <dbReference type="SAM" id="Phobius"/>
    </source>
</evidence>
<dbReference type="CDD" id="cd17393">
    <property type="entry name" value="MFS_MosC_like"/>
    <property type="match status" value="1"/>
</dbReference>
<dbReference type="GO" id="GO:0022857">
    <property type="term" value="F:transmembrane transporter activity"/>
    <property type="evidence" value="ECO:0007669"/>
    <property type="project" value="InterPro"/>
</dbReference>
<keyword evidence="8" id="KW-1185">Reference proteome</keyword>
<gene>
    <name evidence="7" type="ORF">D2V04_09540</name>
</gene>
<dbReference type="PROSITE" id="PS51257">
    <property type="entry name" value="PROKAR_LIPOPROTEIN"/>
    <property type="match status" value="1"/>
</dbReference>
<evidence type="ECO:0000256" key="4">
    <source>
        <dbReference type="ARBA" id="ARBA00023136"/>
    </source>
</evidence>
<evidence type="ECO:0000259" key="6">
    <source>
        <dbReference type="PROSITE" id="PS50850"/>
    </source>
</evidence>
<evidence type="ECO:0000256" key="1">
    <source>
        <dbReference type="ARBA" id="ARBA00004141"/>
    </source>
</evidence>
<organism evidence="7 8">
    <name type="scientific">Pelagerythrobacter aerophilus</name>
    <dbReference type="NCBI Taxonomy" id="2306995"/>
    <lineage>
        <taxon>Bacteria</taxon>
        <taxon>Pseudomonadati</taxon>
        <taxon>Pseudomonadota</taxon>
        <taxon>Alphaproteobacteria</taxon>
        <taxon>Sphingomonadales</taxon>
        <taxon>Erythrobacteraceae</taxon>
        <taxon>Pelagerythrobacter</taxon>
    </lineage>
</organism>
<evidence type="ECO:0000256" key="3">
    <source>
        <dbReference type="ARBA" id="ARBA00022989"/>
    </source>
</evidence>
<keyword evidence="2 5" id="KW-0812">Transmembrane</keyword>
<feature type="transmembrane region" description="Helical" evidence="5">
    <location>
        <begin position="12"/>
        <end position="34"/>
    </location>
</feature>
<feature type="transmembrane region" description="Helical" evidence="5">
    <location>
        <begin position="202"/>
        <end position="220"/>
    </location>
</feature>
<feature type="transmembrane region" description="Helical" evidence="5">
    <location>
        <begin position="240"/>
        <end position="257"/>
    </location>
</feature>
<dbReference type="EMBL" id="QXFK01000016">
    <property type="protein sequence ID" value="RIV78111.1"/>
    <property type="molecule type" value="Genomic_DNA"/>
</dbReference>
<feature type="transmembrane region" description="Helical" evidence="5">
    <location>
        <begin position="166"/>
        <end position="190"/>
    </location>
</feature>
<feature type="domain" description="Major facilitator superfamily (MFS) profile" evidence="6">
    <location>
        <begin position="10"/>
        <end position="380"/>
    </location>
</feature>
<comment type="subcellular location">
    <subcellularLocation>
        <location evidence="1">Membrane</location>
        <topology evidence="1">Multi-pass membrane protein</topology>
    </subcellularLocation>
</comment>
<dbReference type="AlphaFoldDB" id="A0A418NHI7"/>
<proteinExistence type="predicted"/>
<dbReference type="GO" id="GO:0016020">
    <property type="term" value="C:membrane"/>
    <property type="evidence" value="ECO:0007669"/>
    <property type="project" value="UniProtKB-SubCell"/>
</dbReference>
<dbReference type="SUPFAM" id="SSF103473">
    <property type="entry name" value="MFS general substrate transporter"/>
    <property type="match status" value="1"/>
</dbReference>
<name>A0A418NHI7_9SPHN</name>
<reference evidence="7 8" key="1">
    <citation type="submission" date="2018-08" db="EMBL/GenBank/DDBJ databases">
        <title>Altererythrobacter sp.Ery1 and Ery12, the genome sequencing of novel strains in genus Alterythrobacter.</title>
        <authorList>
            <person name="Cheng H."/>
            <person name="Wu Y.-H."/>
            <person name="Fang C."/>
            <person name="Xu X.-W."/>
        </authorList>
    </citation>
    <scope>NUCLEOTIDE SEQUENCE [LARGE SCALE GENOMIC DNA]</scope>
    <source>
        <strain evidence="7 8">Ery1</strain>
    </source>
</reference>
<feature type="transmembrane region" description="Helical" evidence="5">
    <location>
        <begin position="46"/>
        <end position="64"/>
    </location>
</feature>
<feature type="transmembrane region" description="Helical" evidence="5">
    <location>
        <begin position="356"/>
        <end position="375"/>
    </location>
</feature>
<dbReference type="InterPro" id="IPR020846">
    <property type="entry name" value="MFS_dom"/>
</dbReference>
<dbReference type="PROSITE" id="PS50850">
    <property type="entry name" value="MFS"/>
    <property type="match status" value="1"/>
</dbReference>
<accession>A0A418NHI7</accession>
<dbReference type="RefSeq" id="WP_119513403.1">
    <property type="nucleotide sequence ID" value="NZ_QXFK01000016.1"/>
</dbReference>